<dbReference type="InterPro" id="IPR052956">
    <property type="entry name" value="Mesenchyme-surface_protein"/>
</dbReference>
<sequence length="679" mass="71427">MPVRSAFFPALLLLAMTGCGGGSDTPAVEVPAPRVVGCATDSEVGTTPTSGIKLSFLGRYASGTFLESAAEIPAFDAASKRGFIVNAKAGELDVLDLANPAAPTKLGAINASAAATAAGAGASPAVSVNSVAAQCGVIALAIESSPKTNHGFVSLYDAKTLELLGSAQVGALPDMVTFTPDGKTLLVANEGEPNADYSIDPEGSVSVVDLTKLVNGKTQADKQAAVRTADFKAFNGQEDGLRAQGVRIFGPKDNSAAYGARNLASAAQDFEPEYIAVSGDGTKAWVTLQENNAFAEVDVANARITAIRPLGFKDYGVVGNEIDASDEPAELLIKTHPGVKGVYMPDAVASYTVGGKTFLVTANEGDARAWGEDNPAYWGTSAVDTKRSQGFVEEFRVKHLVHNDGFERRGGEDMPAQLRDLAAGAMLDPAVFGTNGANCMHADQRRSGSCRDDDKLGRLNVTWTLGYHQKADGSPRLYNFDTGLEDASLTAADPKSRLMYHTLYSYGARSFAVWDDTGSLMWDSGSLFEKFIAENAGCKLGSARLVPCAPHFNTGHDEYKFDSRSDAKGPEPEGVTIGRIGNRYFAFIGLERMSGVMVYDVTDPKAPVFQDYLNTRENWGDQPADAASAAGGWAANGAKFGDLGPEGLAFVPAHKSPNGKALLIVGHEVSGTTTIYQVQ</sequence>
<dbReference type="SUPFAM" id="SSF51004">
    <property type="entry name" value="C-terminal (heme d1) domain of cytochrome cd1-nitrite reductase"/>
    <property type="match status" value="1"/>
</dbReference>
<keyword evidence="4" id="KW-1185">Reference proteome</keyword>
<evidence type="ECO:0000313" key="4">
    <source>
        <dbReference type="Proteomes" id="UP001549320"/>
    </source>
</evidence>
<dbReference type="Gene3D" id="2.130.10.10">
    <property type="entry name" value="YVTN repeat-like/Quinoprotein amine dehydrogenase"/>
    <property type="match status" value="1"/>
</dbReference>
<dbReference type="Pfam" id="PF22494">
    <property type="entry name" value="choice_anch_I"/>
    <property type="match status" value="2"/>
</dbReference>
<evidence type="ECO:0000313" key="3">
    <source>
        <dbReference type="EMBL" id="MET4578871.1"/>
    </source>
</evidence>
<feature type="domain" description="Choice-of-anchor I" evidence="2">
    <location>
        <begin position="500"/>
        <end position="678"/>
    </location>
</feature>
<keyword evidence="1" id="KW-0732">Signal</keyword>
<dbReference type="RefSeq" id="WP_354446498.1">
    <property type="nucleotide sequence ID" value="NZ_JBEPSH010000008.1"/>
</dbReference>
<protein>
    <recommendedName>
        <fullName evidence="2">Choice-of-anchor I domain-containing protein</fullName>
    </recommendedName>
</protein>
<organism evidence="3 4">
    <name type="scientific">Ottowia thiooxydans</name>
    <dbReference type="NCBI Taxonomy" id="219182"/>
    <lineage>
        <taxon>Bacteria</taxon>
        <taxon>Pseudomonadati</taxon>
        <taxon>Pseudomonadota</taxon>
        <taxon>Betaproteobacteria</taxon>
        <taxon>Burkholderiales</taxon>
        <taxon>Comamonadaceae</taxon>
        <taxon>Ottowia</taxon>
    </lineage>
</organism>
<proteinExistence type="predicted"/>
<accession>A0ABV2QCV1</accession>
<dbReference type="InterPro" id="IPR011048">
    <property type="entry name" value="Haem_d1_sf"/>
</dbReference>
<evidence type="ECO:0000259" key="2">
    <source>
        <dbReference type="Pfam" id="PF22494"/>
    </source>
</evidence>
<reference evidence="3 4" key="1">
    <citation type="submission" date="2024-06" db="EMBL/GenBank/DDBJ databases">
        <title>Sorghum-associated microbial communities from plants grown in Nebraska, USA.</title>
        <authorList>
            <person name="Schachtman D."/>
        </authorList>
    </citation>
    <scope>NUCLEOTIDE SEQUENCE [LARGE SCALE GENOMIC DNA]</scope>
    <source>
        <strain evidence="3 4">2709</strain>
    </source>
</reference>
<evidence type="ECO:0000256" key="1">
    <source>
        <dbReference type="SAM" id="SignalP"/>
    </source>
</evidence>
<name>A0ABV2QCV1_9BURK</name>
<dbReference type="InterPro" id="IPR055188">
    <property type="entry name" value="Choice_anch_I"/>
</dbReference>
<feature type="domain" description="Choice-of-anchor I" evidence="2">
    <location>
        <begin position="68"/>
        <end position="370"/>
    </location>
</feature>
<dbReference type="NCBIfam" id="NF038117">
    <property type="entry name" value="choice_anch_I"/>
    <property type="match status" value="1"/>
</dbReference>
<dbReference type="PANTHER" id="PTHR46928">
    <property type="entry name" value="MESENCHYME-SPECIFIC CELL SURFACE GLYCOPROTEIN"/>
    <property type="match status" value="1"/>
</dbReference>
<feature type="signal peptide" evidence="1">
    <location>
        <begin position="1"/>
        <end position="21"/>
    </location>
</feature>
<dbReference type="PROSITE" id="PS51257">
    <property type="entry name" value="PROKAR_LIPOPROTEIN"/>
    <property type="match status" value="1"/>
</dbReference>
<feature type="chain" id="PRO_5045846947" description="Choice-of-anchor I domain-containing protein" evidence="1">
    <location>
        <begin position="22"/>
        <end position="679"/>
    </location>
</feature>
<dbReference type="Proteomes" id="UP001549320">
    <property type="component" value="Unassembled WGS sequence"/>
</dbReference>
<comment type="caution">
    <text evidence="3">The sequence shown here is derived from an EMBL/GenBank/DDBJ whole genome shotgun (WGS) entry which is preliminary data.</text>
</comment>
<dbReference type="InterPro" id="IPR015943">
    <property type="entry name" value="WD40/YVTN_repeat-like_dom_sf"/>
</dbReference>
<gene>
    <name evidence="3" type="ORF">ABIE13_003994</name>
</gene>
<dbReference type="EMBL" id="JBEPSH010000008">
    <property type="protein sequence ID" value="MET4578871.1"/>
    <property type="molecule type" value="Genomic_DNA"/>
</dbReference>
<dbReference type="PANTHER" id="PTHR46928:SF1">
    <property type="entry name" value="MESENCHYME-SPECIFIC CELL SURFACE GLYCOPROTEIN"/>
    <property type="match status" value="1"/>
</dbReference>